<gene>
    <name evidence="3" type="ORF">BJ968_001478</name>
</gene>
<evidence type="ECO:0000256" key="2">
    <source>
        <dbReference type="SAM" id="Phobius"/>
    </source>
</evidence>
<accession>A0A7Y9AV03</accession>
<evidence type="ECO:0000313" key="3">
    <source>
        <dbReference type="EMBL" id="NYD21938.1"/>
    </source>
</evidence>
<keyword evidence="2" id="KW-0812">Transmembrane</keyword>
<comment type="caution">
    <text evidence="3">The sequence shown here is derived from an EMBL/GenBank/DDBJ whole genome shotgun (WGS) entry which is preliminary data.</text>
</comment>
<dbReference type="AlphaFoldDB" id="A0A7Y9AV03"/>
<protein>
    <submittedName>
        <fullName evidence="3">Uncharacterized protein</fullName>
    </submittedName>
</protein>
<keyword evidence="2" id="KW-1133">Transmembrane helix</keyword>
<keyword evidence="4" id="KW-1185">Reference proteome</keyword>
<proteinExistence type="predicted"/>
<evidence type="ECO:0000256" key="1">
    <source>
        <dbReference type="SAM" id="MobiDB-lite"/>
    </source>
</evidence>
<feature type="region of interest" description="Disordered" evidence="1">
    <location>
        <begin position="227"/>
        <end position="247"/>
    </location>
</feature>
<feature type="transmembrane region" description="Helical" evidence="2">
    <location>
        <begin position="106"/>
        <end position="125"/>
    </location>
</feature>
<dbReference type="Proteomes" id="UP000521922">
    <property type="component" value="Unassembled WGS sequence"/>
</dbReference>
<name>A0A7Y9AV03_9ACTN</name>
<feature type="transmembrane region" description="Helical" evidence="2">
    <location>
        <begin position="137"/>
        <end position="159"/>
    </location>
</feature>
<reference evidence="3 4" key="1">
    <citation type="submission" date="2020-07" db="EMBL/GenBank/DDBJ databases">
        <title>Sequencing the genomes of 1000 actinobacteria strains.</title>
        <authorList>
            <person name="Klenk H.-P."/>
        </authorList>
    </citation>
    <scope>NUCLEOTIDE SEQUENCE [LARGE SCALE GENOMIC DNA]</scope>
    <source>
        <strain evidence="3 4">DSM 7487</strain>
    </source>
</reference>
<organism evidence="3 4">
    <name type="scientific">Kineococcus aurantiacus</name>
    <dbReference type="NCBI Taxonomy" id="37633"/>
    <lineage>
        <taxon>Bacteria</taxon>
        <taxon>Bacillati</taxon>
        <taxon>Actinomycetota</taxon>
        <taxon>Actinomycetes</taxon>
        <taxon>Kineosporiales</taxon>
        <taxon>Kineosporiaceae</taxon>
        <taxon>Kineococcus</taxon>
    </lineage>
</organism>
<feature type="compositionally biased region" description="Basic and acidic residues" evidence="1">
    <location>
        <begin position="227"/>
        <end position="243"/>
    </location>
</feature>
<sequence>MLLLDADDAPVHFVPLHRWHPWGPVHGTGDRTGRPLAGPRASAAAARGVLERTGWAGLLAAAGLPLTTAHSVRDEDVQRVARAAAGRPAGAVSAPVTTAGERRRSLLVLLVVLCAAAVQVLGLPHRGGGPTAHDPGLQAVVLGAWAVAVAAFASGRLSLARRDRRARRLLPAEVLLGDRRGVQLLLGHRPDGTVELGLREGGVEAWVPSRGPGALAAVTVAHCPGPVDRRAAHPDRRAPRPPEVRLTTADGGLLSSVGVPALLGERRGRVLRLEDAPVAALVEGLRAVADRLGARFEVVPWPPVLPAAGPPGGGRGYPAGGTWEVPALVVQALTVWWSLKLAVGGSVAWWVVPAGVLALGASLALLTPRRPGGAVRGPRALP</sequence>
<dbReference type="RefSeq" id="WP_179750581.1">
    <property type="nucleotide sequence ID" value="NZ_JACCBB010000001.1"/>
</dbReference>
<feature type="transmembrane region" description="Helical" evidence="2">
    <location>
        <begin position="347"/>
        <end position="366"/>
    </location>
</feature>
<keyword evidence="2" id="KW-0472">Membrane</keyword>
<evidence type="ECO:0000313" key="4">
    <source>
        <dbReference type="Proteomes" id="UP000521922"/>
    </source>
</evidence>
<dbReference type="EMBL" id="JACCBB010000001">
    <property type="protein sequence ID" value="NYD21938.1"/>
    <property type="molecule type" value="Genomic_DNA"/>
</dbReference>